<proteinExistence type="predicted"/>
<feature type="transmembrane region" description="Helical" evidence="5">
    <location>
        <begin position="138"/>
        <end position="156"/>
    </location>
</feature>
<name>A0ABR1J8G6_9AGAR</name>
<evidence type="ECO:0000256" key="1">
    <source>
        <dbReference type="ARBA" id="ARBA00004141"/>
    </source>
</evidence>
<dbReference type="InterPro" id="IPR013901">
    <property type="entry name" value="Anthrone_oxy"/>
</dbReference>
<evidence type="ECO:0008006" key="8">
    <source>
        <dbReference type="Google" id="ProtNLM"/>
    </source>
</evidence>
<comment type="subcellular location">
    <subcellularLocation>
        <location evidence="1">Membrane</location>
        <topology evidence="1">Multi-pass membrane protein</topology>
    </subcellularLocation>
</comment>
<evidence type="ECO:0000256" key="4">
    <source>
        <dbReference type="ARBA" id="ARBA00023136"/>
    </source>
</evidence>
<dbReference type="Pfam" id="PF08592">
    <property type="entry name" value="Anthrone_oxy"/>
    <property type="match status" value="1"/>
</dbReference>
<feature type="transmembrane region" description="Helical" evidence="5">
    <location>
        <begin position="12"/>
        <end position="35"/>
    </location>
</feature>
<sequence>MSLSTGPSGIRIAQALGIAGSAFVSGAILSISYIATPAILDYPFQVASQWDDVYTRGSHRMPPLALLSTGAYAYAAYTTTSTDKARLFTLAALFTIGIVPYTFGTMLNTNNQLKRKIQVAEKDEETIELVKKWKLLNAGRGLLPLVGSVLGIMGLLM</sequence>
<reference evidence="6 7" key="1">
    <citation type="submission" date="2024-01" db="EMBL/GenBank/DDBJ databases">
        <title>A draft genome for the cacao thread blight pathogen Marasmiellus scandens.</title>
        <authorList>
            <person name="Baruah I.K."/>
            <person name="Leung J."/>
            <person name="Bukari Y."/>
            <person name="Amoako-Attah I."/>
            <person name="Meinhardt L.W."/>
            <person name="Bailey B.A."/>
            <person name="Cohen S.P."/>
        </authorList>
    </citation>
    <scope>NUCLEOTIDE SEQUENCE [LARGE SCALE GENOMIC DNA]</scope>
    <source>
        <strain evidence="6 7">GH-19</strain>
    </source>
</reference>
<organism evidence="6 7">
    <name type="scientific">Marasmiellus scandens</name>
    <dbReference type="NCBI Taxonomy" id="2682957"/>
    <lineage>
        <taxon>Eukaryota</taxon>
        <taxon>Fungi</taxon>
        <taxon>Dikarya</taxon>
        <taxon>Basidiomycota</taxon>
        <taxon>Agaricomycotina</taxon>
        <taxon>Agaricomycetes</taxon>
        <taxon>Agaricomycetidae</taxon>
        <taxon>Agaricales</taxon>
        <taxon>Marasmiineae</taxon>
        <taxon>Omphalotaceae</taxon>
        <taxon>Marasmiellus</taxon>
    </lineage>
</organism>
<keyword evidence="3 5" id="KW-1133">Transmembrane helix</keyword>
<dbReference type="Proteomes" id="UP001498398">
    <property type="component" value="Unassembled WGS sequence"/>
</dbReference>
<dbReference type="PANTHER" id="PTHR35042:SF1">
    <property type="entry name" value="DUF1772-DOMAIN-CONTAINING PROTEIN"/>
    <property type="match status" value="1"/>
</dbReference>
<evidence type="ECO:0000256" key="2">
    <source>
        <dbReference type="ARBA" id="ARBA00022692"/>
    </source>
</evidence>
<evidence type="ECO:0000313" key="7">
    <source>
        <dbReference type="Proteomes" id="UP001498398"/>
    </source>
</evidence>
<accession>A0ABR1J8G6</accession>
<keyword evidence="7" id="KW-1185">Reference proteome</keyword>
<gene>
    <name evidence="6" type="ORF">VKT23_011765</name>
</gene>
<feature type="transmembrane region" description="Helical" evidence="5">
    <location>
        <begin position="87"/>
        <end position="107"/>
    </location>
</feature>
<comment type="caution">
    <text evidence="6">The sequence shown here is derived from an EMBL/GenBank/DDBJ whole genome shotgun (WGS) entry which is preliminary data.</text>
</comment>
<dbReference type="EMBL" id="JBANRG010000026">
    <property type="protein sequence ID" value="KAK7453488.1"/>
    <property type="molecule type" value="Genomic_DNA"/>
</dbReference>
<keyword evidence="2 5" id="KW-0812">Transmembrane</keyword>
<dbReference type="PANTHER" id="PTHR35042">
    <property type="entry name" value="ANTHRONE OXYGENASE ENCC"/>
    <property type="match status" value="1"/>
</dbReference>
<protein>
    <recommendedName>
        <fullName evidence="8">DUF1772-domain-containing protein</fullName>
    </recommendedName>
</protein>
<keyword evidence="4 5" id="KW-0472">Membrane</keyword>
<evidence type="ECO:0000256" key="5">
    <source>
        <dbReference type="SAM" id="Phobius"/>
    </source>
</evidence>
<evidence type="ECO:0000313" key="6">
    <source>
        <dbReference type="EMBL" id="KAK7453488.1"/>
    </source>
</evidence>
<evidence type="ECO:0000256" key="3">
    <source>
        <dbReference type="ARBA" id="ARBA00022989"/>
    </source>
</evidence>